<evidence type="ECO:0000313" key="2">
    <source>
        <dbReference type="EMBL" id="VTZ48124.1"/>
    </source>
</evidence>
<dbReference type="RefSeq" id="WP_174510777.1">
    <property type="nucleotide sequence ID" value="NZ_CABFMQ020000001.1"/>
</dbReference>
<dbReference type="NCBIfam" id="TIGR03121">
    <property type="entry name" value="one_C_dehyd_A"/>
    <property type="match status" value="1"/>
</dbReference>
<keyword evidence="3" id="KW-1185">Reference proteome</keyword>
<gene>
    <name evidence="2" type="primary">fhcA</name>
    <name evidence="2" type="ORF">MPC4_10074</name>
</gene>
<dbReference type="EC" id="3.5.1.-" evidence="2"/>
<dbReference type="InterPro" id="IPR032466">
    <property type="entry name" value="Metal_Hydrolase"/>
</dbReference>
<protein>
    <submittedName>
        <fullName evidence="2">Formyltransferase/hydrolase complex Fhc subunit A</fullName>
        <ecNumber evidence="2">3.5.1.-</ecNumber>
    </submittedName>
</protein>
<dbReference type="Gene3D" id="3.20.20.140">
    <property type="entry name" value="Metal-dependent hydrolases"/>
    <property type="match status" value="1"/>
</dbReference>
<dbReference type="Proteomes" id="UP000485880">
    <property type="component" value="Unassembled WGS sequence"/>
</dbReference>
<dbReference type="InterPro" id="IPR012027">
    <property type="entry name" value="Formylmethanofuran_DH_asu"/>
</dbReference>
<dbReference type="GO" id="GO:0016740">
    <property type="term" value="F:transferase activity"/>
    <property type="evidence" value="ECO:0007669"/>
    <property type="project" value="UniProtKB-KW"/>
</dbReference>
<accession>A0A8B6M041</accession>
<dbReference type="Pfam" id="PF07969">
    <property type="entry name" value="Amidohydro_3"/>
    <property type="match status" value="1"/>
</dbReference>
<feature type="domain" description="Amidohydrolase 3" evidence="1">
    <location>
        <begin position="42"/>
        <end position="484"/>
    </location>
</feature>
<dbReference type="PANTHER" id="PTHR11647">
    <property type="entry name" value="HYDRANTOINASE/DIHYDROPYRIMIDINASE FAMILY MEMBER"/>
    <property type="match status" value="1"/>
</dbReference>
<keyword evidence="2" id="KW-0378">Hydrolase</keyword>
<reference evidence="2 3" key="1">
    <citation type="submission" date="2019-05" db="EMBL/GenBank/DDBJ databases">
        <authorList>
            <person name="Farhan Ul Haque M."/>
        </authorList>
    </citation>
    <scope>NUCLEOTIDE SEQUENCE [LARGE SCALE GENOMIC DNA]</scope>
    <source>
        <strain evidence="2">2</strain>
    </source>
</reference>
<dbReference type="PANTHER" id="PTHR11647:SF1">
    <property type="entry name" value="COLLAPSIN RESPONSE MEDIATOR PROTEIN"/>
    <property type="match status" value="1"/>
</dbReference>
<dbReference type="AlphaFoldDB" id="A0A8B6M041"/>
<dbReference type="GO" id="GO:0016810">
    <property type="term" value="F:hydrolase activity, acting on carbon-nitrogen (but not peptide) bonds"/>
    <property type="evidence" value="ECO:0007669"/>
    <property type="project" value="InterPro"/>
</dbReference>
<dbReference type="SUPFAM" id="SSF51556">
    <property type="entry name" value="Metallo-dependent hydrolases"/>
    <property type="match status" value="1"/>
</dbReference>
<comment type="caution">
    <text evidence="2">The sequence shown here is derived from an EMBL/GenBank/DDBJ whole genome shotgun (WGS) entry which is preliminary data.</text>
</comment>
<proteinExistence type="predicted"/>
<dbReference type="InterPro" id="IPR050378">
    <property type="entry name" value="Metallo-dep_Hydrolases_sf"/>
</dbReference>
<dbReference type="SUPFAM" id="SSF51338">
    <property type="entry name" value="Composite domain of metallo-dependent hydrolases"/>
    <property type="match status" value="2"/>
</dbReference>
<sequence length="542" mass="58996">MLILLKGGRIVDPYHQRDEIADLWIEDGRVIRAPQGRQPDQTHDVSGKIVMAGAIDIHSHIAGGNVNTARLLLPELHRARAAPMLPLGTAKWSTYETGTIYAGMGFTTVVEPAVAPHQALQAHLELSDIPIIDKATLTILGNDDFLLSLLRDGESPAAIADYVAATLTATHSLGLKCINAGGAEAFKYNARTFSLDDVVPFYGVSSRKIVEGLQQALTDLKVPHPLHLHSNNLGVPGNVATALATIEASRGLPLHLAHMQFYGYGSEGEHGFSSAAATLAAKVNATPNVTVDIGQVMFGQTVTISADVLRQFGAAGSAKPKKSVILDGDANGFGIVPYLYREGDFINAIQWAVGLELFLLINDPYRIFFTTDHPNGAPFTTYPDIFALLMSKERRAEVLSRIPQDVLAYTTLPSLTREYDVNEIATMTRAAPAKLFGFKDRGQLGEGAVADVAVYSPNDDIAKMFRHAHLVFKDGDLVVRDGRVSHYRWGKTLKVNPGYDKAINRRLSAYYERHYGISHNMFAVPAHILPRTDPFKEVACAQ</sequence>
<dbReference type="InterPro" id="IPR013108">
    <property type="entry name" value="Amidohydro_3"/>
</dbReference>
<keyword evidence="2" id="KW-0808">Transferase</keyword>
<dbReference type="PIRSF" id="PIRSF006453">
    <property type="entry name" value="FwdA"/>
    <property type="match status" value="1"/>
</dbReference>
<organism evidence="2 3">
    <name type="scientific">Methylocella tundrae</name>
    <dbReference type="NCBI Taxonomy" id="227605"/>
    <lineage>
        <taxon>Bacteria</taxon>
        <taxon>Pseudomonadati</taxon>
        <taxon>Pseudomonadota</taxon>
        <taxon>Alphaproteobacteria</taxon>
        <taxon>Hyphomicrobiales</taxon>
        <taxon>Beijerinckiaceae</taxon>
        <taxon>Methylocella</taxon>
    </lineage>
</organism>
<name>A0A8B6M041_METTU</name>
<dbReference type="EMBL" id="CABFMQ020000001">
    <property type="protein sequence ID" value="VTZ48124.1"/>
    <property type="molecule type" value="Genomic_DNA"/>
</dbReference>
<evidence type="ECO:0000259" key="1">
    <source>
        <dbReference type="Pfam" id="PF07969"/>
    </source>
</evidence>
<dbReference type="InterPro" id="IPR011059">
    <property type="entry name" value="Metal-dep_hydrolase_composite"/>
</dbReference>
<evidence type="ECO:0000313" key="3">
    <source>
        <dbReference type="Proteomes" id="UP000485880"/>
    </source>
</evidence>